<dbReference type="AlphaFoldDB" id="A0AAD4S2N3"/>
<keyword evidence="2" id="KW-1185">Reference proteome</keyword>
<gene>
    <name evidence="1" type="ORF">MKW98_025154</name>
</gene>
<dbReference type="Proteomes" id="UP001202328">
    <property type="component" value="Unassembled WGS sequence"/>
</dbReference>
<accession>A0AAD4S2N3</accession>
<evidence type="ECO:0000313" key="1">
    <source>
        <dbReference type="EMBL" id="KAI3853637.1"/>
    </source>
</evidence>
<proteinExistence type="predicted"/>
<comment type="caution">
    <text evidence="1">The sequence shown here is derived from an EMBL/GenBank/DDBJ whole genome shotgun (WGS) entry which is preliminary data.</text>
</comment>
<organism evidence="1 2">
    <name type="scientific">Papaver atlanticum</name>
    <dbReference type="NCBI Taxonomy" id="357466"/>
    <lineage>
        <taxon>Eukaryota</taxon>
        <taxon>Viridiplantae</taxon>
        <taxon>Streptophyta</taxon>
        <taxon>Embryophyta</taxon>
        <taxon>Tracheophyta</taxon>
        <taxon>Spermatophyta</taxon>
        <taxon>Magnoliopsida</taxon>
        <taxon>Ranunculales</taxon>
        <taxon>Papaveraceae</taxon>
        <taxon>Papaveroideae</taxon>
        <taxon>Papaver</taxon>
    </lineage>
</organism>
<name>A0AAD4S2N3_9MAGN</name>
<reference evidence="1" key="1">
    <citation type="submission" date="2022-04" db="EMBL/GenBank/DDBJ databases">
        <title>A functionally conserved STORR gene fusion in Papaver species that diverged 16.8 million years ago.</title>
        <authorList>
            <person name="Catania T."/>
        </authorList>
    </citation>
    <scope>NUCLEOTIDE SEQUENCE</scope>
    <source>
        <strain evidence="1">S-188037</strain>
    </source>
</reference>
<protein>
    <submittedName>
        <fullName evidence="1">Uncharacterized protein</fullName>
    </submittedName>
</protein>
<dbReference type="EMBL" id="JAJJMB010015535">
    <property type="protein sequence ID" value="KAI3853637.1"/>
    <property type="molecule type" value="Genomic_DNA"/>
</dbReference>
<evidence type="ECO:0000313" key="2">
    <source>
        <dbReference type="Proteomes" id="UP001202328"/>
    </source>
</evidence>
<sequence length="68" mass="7838">MEEESIVVYDLSWFKIVMMMLKKLVFDFGMCGLGSLSLKGIRRRVVRVIYLLPEANLSLMHLKTKGTT</sequence>